<evidence type="ECO:0000256" key="1">
    <source>
        <dbReference type="SAM" id="MobiDB-lite"/>
    </source>
</evidence>
<dbReference type="Proteomes" id="UP001159363">
    <property type="component" value="Chromosome X"/>
</dbReference>
<proteinExistence type="predicted"/>
<gene>
    <name evidence="2" type="ORF">PR048_010939</name>
</gene>
<protein>
    <submittedName>
        <fullName evidence="2">Uncharacterized protein</fullName>
    </submittedName>
</protein>
<evidence type="ECO:0000313" key="3">
    <source>
        <dbReference type="Proteomes" id="UP001159363"/>
    </source>
</evidence>
<keyword evidence="3" id="KW-1185">Reference proteome</keyword>
<sequence>MQLLLLWSGRATAIFGMVAEDNKLGALSVAAVHWGSSGRVLRHSVNVCKTIGLHCSLSLSCSAEVFRRSTGTDGLPPRLTFKDGESVNVCKTIGLHCSLSLSCSAEVFRRSTSTDGLPPRLTFKDGARRILGWVPNEDHGRLLPPPKYLFPLELAPSLMTSLSTRRQVQLPTGHPRRFVLQYTDAKLNGNGTRLEKRVKQETPEKTRRSASSSGTIPTCENPGATTVGNRSRFAKVGGETNDACFSTGFQHLIKVNNAPYKIAEKRESASNVGFYEFYSGKHLHGSRDINQIETFTLLQHLLWEAVTIQTSVIALVTTPRPPGETTKAMRTVFNTL</sequence>
<reference evidence="2 3" key="1">
    <citation type="submission" date="2023-02" db="EMBL/GenBank/DDBJ databases">
        <title>LHISI_Scaffold_Assembly.</title>
        <authorList>
            <person name="Stuart O.P."/>
            <person name="Cleave R."/>
            <person name="Magrath M.J.L."/>
            <person name="Mikheyev A.S."/>
        </authorList>
    </citation>
    <scope>NUCLEOTIDE SEQUENCE [LARGE SCALE GENOMIC DNA]</scope>
    <source>
        <strain evidence="2">Daus_M_001</strain>
        <tissue evidence="2">Leg muscle</tissue>
    </source>
</reference>
<evidence type="ECO:0000313" key="2">
    <source>
        <dbReference type="EMBL" id="KAJ8884743.1"/>
    </source>
</evidence>
<dbReference type="EMBL" id="JARBHB010000004">
    <property type="protein sequence ID" value="KAJ8884743.1"/>
    <property type="molecule type" value="Genomic_DNA"/>
</dbReference>
<feature type="compositionally biased region" description="Polar residues" evidence="1">
    <location>
        <begin position="209"/>
        <end position="227"/>
    </location>
</feature>
<name>A0ABQ9HK69_9NEOP</name>
<comment type="caution">
    <text evidence="2">The sequence shown here is derived from an EMBL/GenBank/DDBJ whole genome shotgun (WGS) entry which is preliminary data.</text>
</comment>
<feature type="compositionally biased region" description="Basic and acidic residues" evidence="1">
    <location>
        <begin position="195"/>
        <end position="207"/>
    </location>
</feature>
<organism evidence="2 3">
    <name type="scientific">Dryococelus australis</name>
    <dbReference type="NCBI Taxonomy" id="614101"/>
    <lineage>
        <taxon>Eukaryota</taxon>
        <taxon>Metazoa</taxon>
        <taxon>Ecdysozoa</taxon>
        <taxon>Arthropoda</taxon>
        <taxon>Hexapoda</taxon>
        <taxon>Insecta</taxon>
        <taxon>Pterygota</taxon>
        <taxon>Neoptera</taxon>
        <taxon>Polyneoptera</taxon>
        <taxon>Phasmatodea</taxon>
        <taxon>Verophasmatodea</taxon>
        <taxon>Anareolatae</taxon>
        <taxon>Phasmatidae</taxon>
        <taxon>Eurycanthinae</taxon>
        <taxon>Dryococelus</taxon>
    </lineage>
</organism>
<feature type="region of interest" description="Disordered" evidence="1">
    <location>
        <begin position="195"/>
        <end position="227"/>
    </location>
</feature>
<accession>A0ABQ9HK69</accession>